<keyword evidence="4 5" id="KW-0472">Membrane</keyword>
<evidence type="ECO:0000256" key="1">
    <source>
        <dbReference type="ARBA" id="ARBA00004141"/>
    </source>
</evidence>
<dbReference type="Proteomes" id="UP000199592">
    <property type="component" value="Unassembled WGS sequence"/>
</dbReference>
<accession>A0A1H2XZA5</accession>
<gene>
    <name evidence="6" type="ORF">SAMN04487892_2898</name>
</gene>
<dbReference type="OrthoDB" id="265224at2"/>
<evidence type="ECO:0000313" key="6">
    <source>
        <dbReference type="EMBL" id="SDW98150.1"/>
    </source>
</evidence>
<protein>
    <submittedName>
        <fullName evidence="6">DoxX protein</fullName>
    </submittedName>
</protein>
<reference evidence="7" key="1">
    <citation type="submission" date="2016-10" db="EMBL/GenBank/DDBJ databases">
        <authorList>
            <person name="Varghese N."/>
            <person name="Submissions S."/>
        </authorList>
    </citation>
    <scope>NUCLEOTIDE SEQUENCE [LARGE SCALE GENOMIC DNA]</scope>
    <source>
        <strain evidence="7">DSM 25030</strain>
    </source>
</reference>
<evidence type="ECO:0000256" key="5">
    <source>
        <dbReference type="SAM" id="Phobius"/>
    </source>
</evidence>
<evidence type="ECO:0000256" key="4">
    <source>
        <dbReference type="ARBA" id="ARBA00023136"/>
    </source>
</evidence>
<keyword evidence="7" id="KW-1185">Reference proteome</keyword>
<dbReference type="STRING" id="1073328.SAMN05216294_2906"/>
<dbReference type="Pfam" id="PF07681">
    <property type="entry name" value="DoxX"/>
    <property type="match status" value="1"/>
</dbReference>
<organism evidence="6 7">
    <name type="scientific">Flagellimonas zhangzhouensis</name>
    <dbReference type="NCBI Taxonomy" id="1073328"/>
    <lineage>
        <taxon>Bacteria</taxon>
        <taxon>Pseudomonadati</taxon>
        <taxon>Bacteroidota</taxon>
        <taxon>Flavobacteriia</taxon>
        <taxon>Flavobacteriales</taxon>
        <taxon>Flavobacteriaceae</taxon>
        <taxon>Flagellimonas</taxon>
    </lineage>
</organism>
<sequence length="163" mass="18409">MKQNLKNQLISIAIGLVYLWFGALKFIPHLSPAEDLAKNTIHQLTFGFMADDVALFLLAVWEVGLGILLVLGLFRRYAIMAALVHMVLTFTPLFFFPDQVFTQVAFGLSLVGQYIFKNLIIIAALVSIYERKRVTEDAFETSSDEKESLPLRVLIGKNLFKKV</sequence>
<evidence type="ECO:0000313" key="7">
    <source>
        <dbReference type="Proteomes" id="UP000199592"/>
    </source>
</evidence>
<feature type="transmembrane region" description="Helical" evidence="5">
    <location>
        <begin position="9"/>
        <end position="27"/>
    </location>
</feature>
<proteinExistence type="predicted"/>
<evidence type="ECO:0000256" key="3">
    <source>
        <dbReference type="ARBA" id="ARBA00022989"/>
    </source>
</evidence>
<dbReference type="AlphaFoldDB" id="A0A1H2XZA5"/>
<feature type="transmembrane region" description="Helical" evidence="5">
    <location>
        <begin position="108"/>
        <end position="129"/>
    </location>
</feature>
<evidence type="ECO:0000256" key="2">
    <source>
        <dbReference type="ARBA" id="ARBA00022692"/>
    </source>
</evidence>
<name>A0A1H2XZA5_9FLAO</name>
<dbReference type="InterPro" id="IPR032808">
    <property type="entry name" value="DoxX"/>
</dbReference>
<comment type="subcellular location">
    <subcellularLocation>
        <location evidence="1">Membrane</location>
        <topology evidence="1">Multi-pass membrane protein</topology>
    </subcellularLocation>
</comment>
<feature type="transmembrane region" description="Helical" evidence="5">
    <location>
        <begin position="53"/>
        <end position="71"/>
    </location>
</feature>
<keyword evidence="3 5" id="KW-1133">Transmembrane helix</keyword>
<dbReference type="EMBL" id="FNMY01000004">
    <property type="protein sequence ID" value="SDW98150.1"/>
    <property type="molecule type" value="Genomic_DNA"/>
</dbReference>
<dbReference type="GO" id="GO:0016020">
    <property type="term" value="C:membrane"/>
    <property type="evidence" value="ECO:0007669"/>
    <property type="project" value="UniProtKB-SubCell"/>
</dbReference>
<keyword evidence="2 5" id="KW-0812">Transmembrane</keyword>
<feature type="transmembrane region" description="Helical" evidence="5">
    <location>
        <begin position="78"/>
        <end position="96"/>
    </location>
</feature>
<dbReference type="RefSeq" id="WP_090298087.1">
    <property type="nucleotide sequence ID" value="NZ_FNKI01000003.1"/>
</dbReference>